<feature type="region of interest" description="Disordered" evidence="3">
    <location>
        <begin position="40"/>
        <end position="62"/>
    </location>
</feature>
<dbReference type="PANTHER" id="PTHR47933">
    <property type="entry name" value="PENTATRICOPEPTIDE REPEAT-CONTAINING PROTEIN 1, MITOCHONDRIAL"/>
    <property type="match status" value="1"/>
</dbReference>
<gene>
    <name evidence="4" type="ORF">Taro_007891</name>
</gene>
<dbReference type="Pfam" id="PF01535">
    <property type="entry name" value="PPR"/>
    <property type="match status" value="1"/>
</dbReference>
<dbReference type="SMR" id="A0A843U1L2"/>
<sequence length="401" mass="45247">MVTRLPLARTTLLTLLSVESSAKTLIPALYHLHHLSTLPPHSVNHRRRPKPGRSGQSPALPDPSLLHGCIDQLPPRFSTDDLCLLLELQRDPLLCLQLFHWASQQPRFRHDASTHLATIKKLGAARLYQEMDAVAAQAFAAPAAPSEDLFDTAIYFYTEARMLSKAVNVYKRMRDSPAAVACRPTLRTYNLLFTALLGKGSNSYINYVYMDTIRSLFRQMVDAGIEPDVFALNAVIKGYVMSLHLNDALRVFHQMGIVYRCVPNEHSYNYLVHGLCAQGRTNNAKELYMEMKGKGFVPSEKAYNSLVCALAMAGDVEEAVAILREMGERRKLADFITYRTVLDEMCRQGRVKDAMVLLRDLQERDLVDGRAHRELMYGIQDTWGSEGGHLVPRTRPREGDY</sequence>
<feature type="repeat" description="PPR" evidence="2">
    <location>
        <begin position="299"/>
        <end position="333"/>
    </location>
</feature>
<evidence type="ECO:0000256" key="1">
    <source>
        <dbReference type="ARBA" id="ARBA00022737"/>
    </source>
</evidence>
<dbReference type="InterPro" id="IPR002885">
    <property type="entry name" value="PPR_rpt"/>
</dbReference>
<dbReference type="Pfam" id="PF13041">
    <property type="entry name" value="PPR_2"/>
    <property type="match status" value="1"/>
</dbReference>
<dbReference type="InterPro" id="IPR011990">
    <property type="entry name" value="TPR-like_helical_dom_sf"/>
</dbReference>
<feature type="repeat" description="PPR" evidence="2">
    <location>
        <begin position="334"/>
        <end position="368"/>
    </location>
</feature>
<evidence type="ECO:0008006" key="6">
    <source>
        <dbReference type="Google" id="ProtNLM"/>
    </source>
</evidence>
<dbReference type="GO" id="GO:0003729">
    <property type="term" value="F:mRNA binding"/>
    <property type="evidence" value="ECO:0007669"/>
    <property type="project" value="TreeGrafter"/>
</dbReference>
<reference evidence="4" key="1">
    <citation type="submission" date="2017-07" db="EMBL/GenBank/DDBJ databases">
        <title>Taro Niue Genome Assembly and Annotation.</title>
        <authorList>
            <person name="Atibalentja N."/>
            <person name="Keating K."/>
            <person name="Fields C.J."/>
        </authorList>
    </citation>
    <scope>NUCLEOTIDE SEQUENCE</scope>
    <source>
        <strain evidence="4">Niue_2</strain>
        <tissue evidence="4">Leaf</tissue>
    </source>
</reference>
<feature type="repeat" description="PPR" evidence="2">
    <location>
        <begin position="264"/>
        <end position="298"/>
    </location>
</feature>
<evidence type="ECO:0000256" key="3">
    <source>
        <dbReference type="SAM" id="MobiDB-lite"/>
    </source>
</evidence>
<dbReference type="InterPro" id="IPR051240">
    <property type="entry name" value="Mito_RNA-Proc/Resp"/>
</dbReference>
<keyword evidence="5" id="KW-1185">Reference proteome</keyword>
<name>A0A843U1L2_COLES</name>
<dbReference type="AlphaFoldDB" id="A0A843U1L2"/>
<dbReference type="PROSITE" id="PS51375">
    <property type="entry name" value="PPR"/>
    <property type="match status" value="3"/>
</dbReference>
<dbReference type="EMBL" id="NMUH01000254">
    <property type="protein sequence ID" value="MQL75504.1"/>
    <property type="molecule type" value="Genomic_DNA"/>
</dbReference>
<dbReference type="OrthoDB" id="185373at2759"/>
<dbReference type="Proteomes" id="UP000652761">
    <property type="component" value="Unassembled WGS sequence"/>
</dbReference>
<organism evidence="4 5">
    <name type="scientific">Colocasia esculenta</name>
    <name type="common">Wild taro</name>
    <name type="synonym">Arum esculentum</name>
    <dbReference type="NCBI Taxonomy" id="4460"/>
    <lineage>
        <taxon>Eukaryota</taxon>
        <taxon>Viridiplantae</taxon>
        <taxon>Streptophyta</taxon>
        <taxon>Embryophyta</taxon>
        <taxon>Tracheophyta</taxon>
        <taxon>Spermatophyta</taxon>
        <taxon>Magnoliopsida</taxon>
        <taxon>Liliopsida</taxon>
        <taxon>Araceae</taxon>
        <taxon>Aroideae</taxon>
        <taxon>Colocasieae</taxon>
        <taxon>Colocasia</taxon>
    </lineage>
</organism>
<dbReference type="Pfam" id="PF12854">
    <property type="entry name" value="PPR_1"/>
    <property type="match status" value="1"/>
</dbReference>
<evidence type="ECO:0000313" key="4">
    <source>
        <dbReference type="EMBL" id="MQL75504.1"/>
    </source>
</evidence>
<keyword evidence="1" id="KW-0677">Repeat</keyword>
<proteinExistence type="predicted"/>
<comment type="caution">
    <text evidence="4">The sequence shown here is derived from an EMBL/GenBank/DDBJ whole genome shotgun (WGS) entry which is preliminary data.</text>
</comment>
<accession>A0A843U1L2</accession>
<dbReference type="Gene3D" id="1.25.40.10">
    <property type="entry name" value="Tetratricopeptide repeat domain"/>
    <property type="match status" value="2"/>
</dbReference>
<dbReference type="NCBIfam" id="TIGR00756">
    <property type="entry name" value="PPR"/>
    <property type="match status" value="4"/>
</dbReference>
<protein>
    <recommendedName>
        <fullName evidence="6">Pentatricopeptide repeat-containing protein</fullName>
    </recommendedName>
</protein>
<evidence type="ECO:0000256" key="2">
    <source>
        <dbReference type="PROSITE-ProRule" id="PRU00708"/>
    </source>
</evidence>
<dbReference type="PANTHER" id="PTHR47933:SF23">
    <property type="entry name" value="OS02G0468500 PROTEIN"/>
    <property type="match status" value="1"/>
</dbReference>
<evidence type="ECO:0000313" key="5">
    <source>
        <dbReference type="Proteomes" id="UP000652761"/>
    </source>
</evidence>